<organism evidence="5 6">
    <name type="scientific">Streptococcus parauberis</name>
    <dbReference type="NCBI Taxonomy" id="1348"/>
    <lineage>
        <taxon>Bacteria</taxon>
        <taxon>Bacillati</taxon>
        <taxon>Bacillota</taxon>
        <taxon>Bacilli</taxon>
        <taxon>Lactobacillales</taxon>
        <taxon>Streptococcaceae</taxon>
        <taxon>Streptococcus</taxon>
    </lineage>
</organism>
<sequence length="181" mass="19882">MTEINTNTTENYSKNNTSNPTNTNIKNKITYDDKVIEKIVGHALESVDGLLSAKGGFFSSVKNNMVNSNSVTDGVSVEVGSEEVAVDLDIIVEYGKDIPKIADHIKEIVAENVDKMTHLKVIEVNVNVVDIRTKEEQEKAEVTVQDRMSKAANSTSQFVSEKTEKMKKNTSSSNQTDGLVN</sequence>
<dbReference type="RefSeq" id="WP_003106979.1">
    <property type="nucleotide sequence ID" value="NZ_BAWT01000002.1"/>
</dbReference>
<dbReference type="Pfam" id="PF03780">
    <property type="entry name" value="Asp23"/>
    <property type="match status" value="1"/>
</dbReference>
<feature type="compositionally biased region" description="Polar residues" evidence="3">
    <location>
        <begin position="1"/>
        <end position="10"/>
    </location>
</feature>
<dbReference type="AlphaFoldDB" id="A0A0E2UAG4"/>
<dbReference type="EMBL" id="JARQAG010000011">
    <property type="protein sequence ID" value="MDT2732141.1"/>
    <property type="molecule type" value="Genomic_DNA"/>
</dbReference>
<reference evidence="5 6" key="1">
    <citation type="submission" date="2016-06" db="EMBL/GenBank/DDBJ databases">
        <authorList>
            <person name="Haines A.N."/>
            <person name="Council K.R."/>
        </authorList>
    </citation>
    <scope>NUCLEOTIDE SEQUENCE [LARGE SCALE GENOMIC DNA]</scope>
    <source>
        <strain evidence="5 6">SP158-29</strain>
    </source>
</reference>
<dbReference type="PANTHER" id="PTHR34297:SF3">
    <property type="entry name" value="ALKALINE SHOCK PROTEIN 23"/>
    <property type="match status" value="1"/>
</dbReference>
<feature type="region of interest" description="Disordered" evidence="3">
    <location>
        <begin position="142"/>
        <end position="181"/>
    </location>
</feature>
<gene>
    <name evidence="5" type="ORF">A9Y57_01162</name>
    <name evidence="4" type="ORF">P7G31_07795</name>
</gene>
<proteinExistence type="inferred from homology"/>
<comment type="caution">
    <text evidence="5">The sequence shown here is derived from an EMBL/GenBank/DDBJ whole genome shotgun (WGS) entry which is preliminary data.</text>
</comment>
<comment type="similarity">
    <text evidence="1">Belongs to the asp23 family.</text>
</comment>
<evidence type="ECO:0000313" key="5">
    <source>
        <dbReference type="EMBL" id="PCH12447.1"/>
    </source>
</evidence>
<evidence type="ECO:0000313" key="4">
    <source>
        <dbReference type="EMBL" id="MDT2732141.1"/>
    </source>
</evidence>
<dbReference type="Proteomes" id="UP001180515">
    <property type="component" value="Unassembled WGS sequence"/>
</dbReference>
<name>A0A0E2UAG4_9STRE</name>
<dbReference type="InterPro" id="IPR005531">
    <property type="entry name" value="Asp23"/>
</dbReference>
<feature type="region of interest" description="Disordered" evidence="3">
    <location>
        <begin position="1"/>
        <end position="26"/>
    </location>
</feature>
<feature type="compositionally biased region" description="Polar residues" evidence="3">
    <location>
        <begin position="169"/>
        <end position="181"/>
    </location>
</feature>
<dbReference type="PANTHER" id="PTHR34297">
    <property type="entry name" value="HYPOTHETICAL CYTOSOLIC PROTEIN-RELATED"/>
    <property type="match status" value="1"/>
</dbReference>
<dbReference type="Proteomes" id="UP000217465">
    <property type="component" value="Unassembled WGS sequence"/>
</dbReference>
<feature type="compositionally biased region" description="Low complexity" evidence="3">
    <location>
        <begin position="11"/>
        <end position="26"/>
    </location>
</feature>
<reference evidence="4" key="2">
    <citation type="submission" date="2023-03" db="EMBL/GenBank/DDBJ databases">
        <authorList>
            <person name="Shen W."/>
            <person name="Cai J."/>
        </authorList>
    </citation>
    <scope>NUCLEOTIDE SEQUENCE</scope>
    <source>
        <strain evidence="4">P82-2</strain>
    </source>
</reference>
<feature type="compositionally biased region" description="Polar residues" evidence="3">
    <location>
        <begin position="151"/>
        <end position="160"/>
    </location>
</feature>
<accession>A0A0E2UAG4</accession>
<dbReference type="STRING" id="936154.STP_0815"/>
<evidence type="ECO:0000256" key="1">
    <source>
        <dbReference type="ARBA" id="ARBA00005721"/>
    </source>
</evidence>
<protein>
    <recommendedName>
        <fullName evidence="2">Stress response regulator gls24 homolog</fullName>
    </recommendedName>
</protein>
<evidence type="ECO:0000256" key="2">
    <source>
        <dbReference type="ARBA" id="ARBA00039575"/>
    </source>
</evidence>
<evidence type="ECO:0000313" key="6">
    <source>
        <dbReference type="Proteomes" id="UP000217465"/>
    </source>
</evidence>
<evidence type="ECO:0000256" key="3">
    <source>
        <dbReference type="SAM" id="MobiDB-lite"/>
    </source>
</evidence>
<dbReference type="eggNOG" id="COG1302">
    <property type="taxonomic scope" value="Bacteria"/>
</dbReference>
<dbReference type="OMA" id="MTEINTN"/>
<dbReference type="EMBL" id="NSGR01000008">
    <property type="protein sequence ID" value="PCH12447.1"/>
    <property type="molecule type" value="Genomic_DNA"/>
</dbReference>